<dbReference type="EMBL" id="AP025732">
    <property type="protein sequence ID" value="BDI17801.1"/>
    <property type="molecule type" value="Genomic_DNA"/>
</dbReference>
<sequence length="79" mass="8840">MSHNSIKLTKLINSAPIIAGVNSMSKIISLYIAKNQSRPSINTDGNFDIYPNYPTNVNYLKPFDTAFVAYYMMGLGNFE</sequence>
<dbReference type="Proteomes" id="UP001055453">
    <property type="component" value="Chromosome"/>
</dbReference>
<reference evidence="1" key="1">
    <citation type="submission" date="2022-04" db="EMBL/GenBank/DDBJ databases">
        <title>Complete genome sequence of a cyanobacterium, Nostoc sp. SO-36, isolated in Antarctica.</title>
        <authorList>
            <person name="Kanesaki Y."/>
            <person name="Effendi D."/>
            <person name="Sakamoto T."/>
            <person name="Ohtani S."/>
            <person name="Awai K."/>
        </authorList>
    </citation>
    <scope>NUCLEOTIDE SEQUENCE</scope>
    <source>
        <strain evidence="1">SO-36</strain>
    </source>
</reference>
<protein>
    <submittedName>
        <fullName evidence="1">Uncharacterized protein</fullName>
    </submittedName>
</protein>
<keyword evidence="2" id="KW-1185">Reference proteome</keyword>
<evidence type="ECO:0000313" key="2">
    <source>
        <dbReference type="Proteomes" id="UP001055453"/>
    </source>
</evidence>
<name>A0ABM7Z436_NOSCO</name>
<accession>A0ABM7Z436</accession>
<organism evidence="1 2">
    <name type="scientific">Nostoc cf. commune SO-36</name>
    <dbReference type="NCBI Taxonomy" id="449208"/>
    <lineage>
        <taxon>Bacteria</taxon>
        <taxon>Bacillati</taxon>
        <taxon>Cyanobacteriota</taxon>
        <taxon>Cyanophyceae</taxon>
        <taxon>Nostocales</taxon>
        <taxon>Nostocaceae</taxon>
        <taxon>Nostoc</taxon>
    </lineage>
</organism>
<proteinExistence type="predicted"/>
<gene>
    <name evidence="1" type="ORF">ANSO36C_36030</name>
</gene>
<evidence type="ECO:0000313" key="1">
    <source>
        <dbReference type="EMBL" id="BDI17801.1"/>
    </source>
</evidence>